<dbReference type="AlphaFoldDB" id="A0A1T5CNI1"/>
<gene>
    <name evidence="3" type="ORF">SAMN05660349_01996</name>
</gene>
<keyword evidence="4" id="KW-1185">Reference proteome</keyword>
<dbReference type="Pfam" id="PF04977">
    <property type="entry name" value="DivIC"/>
    <property type="match status" value="1"/>
</dbReference>
<dbReference type="EMBL" id="FUYQ01000013">
    <property type="protein sequence ID" value="SKB60906.1"/>
    <property type="molecule type" value="Genomic_DNA"/>
</dbReference>
<accession>A0A1T5CNI1</accession>
<keyword evidence="1" id="KW-0175">Coiled coil</keyword>
<sequence>MSRLKDFYDRYLSRINKYWLVTILFLGLTFTAGDSNLYKRYVYIKKIQELEKEIKQYKEEIEVNTKKLNDLRTDKEGLERFAREEYLMKKADEDVFIIKEK</sequence>
<dbReference type="InterPro" id="IPR007060">
    <property type="entry name" value="FtsL/DivIC"/>
</dbReference>
<feature type="transmembrane region" description="Helical" evidence="2">
    <location>
        <begin position="18"/>
        <end position="38"/>
    </location>
</feature>
<feature type="coiled-coil region" evidence="1">
    <location>
        <begin position="40"/>
        <end position="74"/>
    </location>
</feature>
<keyword evidence="2" id="KW-0472">Membrane</keyword>
<evidence type="ECO:0000313" key="4">
    <source>
        <dbReference type="Proteomes" id="UP000190852"/>
    </source>
</evidence>
<evidence type="ECO:0000313" key="3">
    <source>
        <dbReference type="EMBL" id="SKB60906.1"/>
    </source>
</evidence>
<keyword evidence="2" id="KW-1133">Transmembrane helix</keyword>
<protein>
    <submittedName>
        <fullName evidence="3">Septum formation initiator</fullName>
    </submittedName>
</protein>
<evidence type="ECO:0000256" key="2">
    <source>
        <dbReference type="SAM" id="Phobius"/>
    </source>
</evidence>
<organism evidence="3 4">
    <name type="scientific">Parabacteroides chartae</name>
    <dbReference type="NCBI Taxonomy" id="1037355"/>
    <lineage>
        <taxon>Bacteria</taxon>
        <taxon>Pseudomonadati</taxon>
        <taxon>Bacteroidota</taxon>
        <taxon>Bacteroidia</taxon>
        <taxon>Bacteroidales</taxon>
        <taxon>Tannerellaceae</taxon>
        <taxon>Parabacteroides</taxon>
    </lineage>
</organism>
<proteinExistence type="predicted"/>
<dbReference type="RefSeq" id="WP_079683501.1">
    <property type="nucleotide sequence ID" value="NZ_FUYQ01000013.1"/>
</dbReference>
<keyword evidence="2" id="KW-0812">Transmembrane</keyword>
<evidence type="ECO:0000256" key="1">
    <source>
        <dbReference type="SAM" id="Coils"/>
    </source>
</evidence>
<name>A0A1T5CNI1_9BACT</name>
<dbReference type="Proteomes" id="UP000190852">
    <property type="component" value="Unassembled WGS sequence"/>
</dbReference>
<reference evidence="4" key="1">
    <citation type="submission" date="2017-02" db="EMBL/GenBank/DDBJ databases">
        <authorList>
            <person name="Varghese N."/>
            <person name="Submissions S."/>
        </authorList>
    </citation>
    <scope>NUCLEOTIDE SEQUENCE [LARGE SCALE GENOMIC DNA]</scope>
    <source>
        <strain evidence="4">DSM 24967</strain>
    </source>
</reference>